<feature type="region of interest" description="Disordered" evidence="1">
    <location>
        <begin position="865"/>
        <end position="884"/>
    </location>
</feature>
<dbReference type="RefSeq" id="WP_344005206.1">
    <property type="nucleotide sequence ID" value="NZ_BAAAMY010000002.1"/>
</dbReference>
<feature type="chain" id="PRO_5045114878" description="Fibronectin type III domain-containing protein" evidence="2">
    <location>
        <begin position="32"/>
        <end position="1421"/>
    </location>
</feature>
<keyword evidence="2" id="KW-0732">Signal</keyword>
<protein>
    <recommendedName>
        <fullName evidence="5">Fibronectin type III domain-containing protein</fullName>
    </recommendedName>
</protein>
<comment type="caution">
    <text evidence="3">The sequence shown here is derived from an EMBL/GenBank/DDBJ whole genome shotgun (WGS) entry which is preliminary data.</text>
</comment>
<evidence type="ECO:0008006" key="5">
    <source>
        <dbReference type="Google" id="ProtNLM"/>
    </source>
</evidence>
<dbReference type="Gene3D" id="2.60.40.2700">
    <property type="match status" value="3"/>
</dbReference>
<sequence>MRGRTRRTAALATALTLVVAALGLLGTTGPAAGSAASPAAPTGLTADGGVPRLAWDRVPGASGYEVEVSTSPSFSPRTWSRSTTVNAQVVPEVALPAGELSWRVRAKQGSTLGDWATGTVTVGEPDVPSLLGPEDGARISQPDAPPLLRWSPVAGADGYVLEVGDDPEFTDPTRSTVLRPRGTSWVLASAQLPGKPAYWRVRAERGAGVLGGWSRVGSYDVDGLPPAVLDSPADDAAVPVEDVVLDWAPVAGATRYDVRLSADQNFNSGVTSARTVATRWSPATTVVNEQYFWQVRPIDALGTETPWSDVPTWKFRRHWPRQPRPVHPADGQEVGDPLFLQWEPVRLASSYRVLISTRDDFPDVRGLTVSCATAATTLVVDPVRCALPTLGGERFFWKVQAVDAPQTATLVTDVISAPVRSFVYRPERATPTAPADGASVEVPTMRWAPAPRPQDTTGPHGAQEYEVTWTSTVDGTTRSATTTGTSYTPTTRLVPGVRYRWDVRTVSAAGRTGTGTAPERQWTFTVAEPAVSPAGPLPEPLEPVVAPSDRFSTLRWSPVEGADHYRLRLRDAGEQTYRVMDTRYGYPAGEQTGLDELVTGTRFWSVEAWSRSALIAVGPESRFTVTPSAAVRGHRAGLTGVATGDPATTCDMGLPDTCQDLDGTPVVRWDPVPGASAYRVQVTLDRERTSLLPSPLHAEFWTTTPMWAHDRLLPDQQAGSAYFVSVRPCKALDLRTCAATSHADHAFNKRSNAVELVAPADGAAVSDDVTLDWRDYLETNQDPARATDVTGVHADVEARGYEVEVSTDATFTDPRARVVAATVDQTTFTAPGTTLPEGDSFWRVRAVDGSGNGLVWSTGRRIVKRSPAPEPLTPAPDDSVDGGQSLRWGSLPFAADYRVQVLRTGTSAPVAQGVVAQTAFTPATPLAAGDGYTWRVQRVDASGRDGEWSAAVPFSVRAAAPRLQAPAAEEDVAPSGSLFTWGDEPGAARYRFERRVAGAAAASETASTKATGWAPVTAIAAGRHEWRVVAVDAAGKDLGASAWRGFAVRPAPTAAAPAITGTWRVGTSLRASEPAWDMPVDPDAGTVQWLRNGQPVPGATGLQYDTTTADLGTLLAVRFTAGRDGWADGSVTTAGTRVTAGVAPTLQAEPVVRGAPRAGSELGVDPPDWDMADVTTTYQWLRDGAALRGATGPTYVVGTGDIGRAVSVRVTGRRTGYDDGVATSSPVTIAAGEAPTALTPPGITGPGSTLRVGDRATATAGEWSLEGLRAAYQWLRDGTAIAGATGSAYTVTAADAGRLLGVRVTMTRTGYDPGSAVSPTRQVAKLASTTAASLSRTSARPRQAVQVAVTVTTTTRGVTPGGTVGLMLNGRQVASSRLKAARTTLRYVPRAVGTLRLTVRYVGQDPVAASTSRPLVLRVRR</sequence>
<dbReference type="EMBL" id="BAAAMY010000002">
    <property type="protein sequence ID" value="GAA1912456.1"/>
    <property type="molecule type" value="Genomic_DNA"/>
</dbReference>
<feature type="compositionally biased region" description="Low complexity" evidence="1">
    <location>
        <begin position="30"/>
        <end position="45"/>
    </location>
</feature>
<keyword evidence="4" id="KW-1185">Reference proteome</keyword>
<accession>A0ABN2P5R6</accession>
<evidence type="ECO:0000256" key="2">
    <source>
        <dbReference type="SAM" id="SignalP"/>
    </source>
</evidence>
<dbReference type="Proteomes" id="UP001501612">
    <property type="component" value="Unassembled WGS sequence"/>
</dbReference>
<dbReference type="Gene3D" id="2.60.40.10">
    <property type="entry name" value="Immunoglobulins"/>
    <property type="match status" value="6"/>
</dbReference>
<feature type="signal peptide" evidence="2">
    <location>
        <begin position="1"/>
        <end position="31"/>
    </location>
</feature>
<dbReference type="InterPro" id="IPR013783">
    <property type="entry name" value="Ig-like_fold"/>
</dbReference>
<reference evidence="3 4" key="1">
    <citation type="journal article" date="2019" name="Int. J. Syst. Evol. Microbiol.">
        <title>The Global Catalogue of Microorganisms (GCM) 10K type strain sequencing project: providing services to taxonomists for standard genome sequencing and annotation.</title>
        <authorList>
            <consortium name="The Broad Institute Genomics Platform"/>
            <consortium name="The Broad Institute Genome Sequencing Center for Infectious Disease"/>
            <person name="Wu L."/>
            <person name="Ma J."/>
        </authorList>
    </citation>
    <scope>NUCLEOTIDE SEQUENCE [LARGE SCALE GENOMIC DNA]</scope>
    <source>
        <strain evidence="3 4">JCM 14046</strain>
    </source>
</reference>
<gene>
    <name evidence="3" type="ORF">GCM10009737_12460</name>
</gene>
<evidence type="ECO:0000313" key="3">
    <source>
        <dbReference type="EMBL" id="GAA1912456.1"/>
    </source>
</evidence>
<name>A0ABN2P5R6_9ACTN</name>
<organism evidence="3 4">
    <name type="scientific">Nocardioides lentus</name>
    <dbReference type="NCBI Taxonomy" id="338077"/>
    <lineage>
        <taxon>Bacteria</taxon>
        <taxon>Bacillati</taxon>
        <taxon>Actinomycetota</taxon>
        <taxon>Actinomycetes</taxon>
        <taxon>Propionibacteriales</taxon>
        <taxon>Nocardioidaceae</taxon>
        <taxon>Nocardioides</taxon>
    </lineage>
</organism>
<proteinExistence type="predicted"/>
<evidence type="ECO:0000313" key="4">
    <source>
        <dbReference type="Proteomes" id="UP001501612"/>
    </source>
</evidence>
<feature type="region of interest" description="Disordered" evidence="1">
    <location>
        <begin position="30"/>
        <end position="49"/>
    </location>
</feature>
<evidence type="ECO:0000256" key="1">
    <source>
        <dbReference type="SAM" id="MobiDB-lite"/>
    </source>
</evidence>